<reference evidence="2 3" key="1">
    <citation type="journal article" date="2017" name="Mol. Biol. Evol.">
        <title>The 4-celled Tetrabaena socialis nuclear genome reveals the essential components for genetic control of cell number at the origin of multicellularity in the volvocine lineage.</title>
        <authorList>
            <person name="Featherston J."/>
            <person name="Arakaki Y."/>
            <person name="Hanschen E.R."/>
            <person name="Ferris P.J."/>
            <person name="Michod R.E."/>
            <person name="Olson B.J.S.C."/>
            <person name="Nozaki H."/>
            <person name="Durand P.M."/>
        </authorList>
    </citation>
    <scope>NUCLEOTIDE SEQUENCE [LARGE SCALE GENOMIC DNA]</scope>
    <source>
        <strain evidence="2 3">NIES-571</strain>
    </source>
</reference>
<evidence type="ECO:0000313" key="3">
    <source>
        <dbReference type="Proteomes" id="UP000236333"/>
    </source>
</evidence>
<dbReference type="InterPro" id="IPR036188">
    <property type="entry name" value="FAD/NAD-bd_sf"/>
</dbReference>
<comment type="caution">
    <text evidence="2">The sequence shown here is derived from an EMBL/GenBank/DDBJ whole genome shotgun (WGS) entry which is preliminary data.</text>
</comment>
<protein>
    <recommendedName>
        <fullName evidence="1">FAD-dependent urate hydroxylase HpyO/Asp monooxygenase CreE-like FAD/NAD(P)-binding domain-containing protein</fullName>
    </recommendedName>
</protein>
<evidence type="ECO:0000313" key="2">
    <source>
        <dbReference type="EMBL" id="PNH04407.1"/>
    </source>
</evidence>
<keyword evidence="3" id="KW-1185">Reference proteome</keyword>
<dbReference type="OrthoDB" id="1716816at2759"/>
<dbReference type="InterPro" id="IPR038732">
    <property type="entry name" value="HpyO/CreE_NAD-binding"/>
</dbReference>
<gene>
    <name evidence="2" type="ORF">TSOC_009438</name>
</gene>
<dbReference type="Proteomes" id="UP000236333">
    <property type="component" value="Unassembled WGS sequence"/>
</dbReference>
<accession>A0A2J7ZVV9</accession>
<dbReference type="SUPFAM" id="SSF51905">
    <property type="entry name" value="FAD/NAD(P)-binding domain"/>
    <property type="match status" value="1"/>
</dbReference>
<dbReference type="Pfam" id="PF13454">
    <property type="entry name" value="NAD_binding_9"/>
    <property type="match status" value="1"/>
</dbReference>
<evidence type="ECO:0000259" key="1">
    <source>
        <dbReference type="Pfam" id="PF13454"/>
    </source>
</evidence>
<dbReference type="AlphaFoldDB" id="A0A2J7ZVV9"/>
<proteinExistence type="predicted"/>
<organism evidence="2 3">
    <name type="scientific">Tetrabaena socialis</name>
    <dbReference type="NCBI Taxonomy" id="47790"/>
    <lineage>
        <taxon>Eukaryota</taxon>
        <taxon>Viridiplantae</taxon>
        <taxon>Chlorophyta</taxon>
        <taxon>core chlorophytes</taxon>
        <taxon>Chlorophyceae</taxon>
        <taxon>CS clade</taxon>
        <taxon>Chlamydomonadales</taxon>
        <taxon>Tetrabaenaceae</taxon>
        <taxon>Tetrabaena</taxon>
    </lineage>
</organism>
<dbReference type="EMBL" id="PGGS01000391">
    <property type="protein sequence ID" value="PNH04407.1"/>
    <property type="molecule type" value="Genomic_DNA"/>
</dbReference>
<sequence>MAGLAQLATKVEDSLAKLAYPARPWVKSLPAQAGGHVYDVVIIGGGQCGLAAAFGLMREQVSNILVLDENEAGREGPWMTYARMITLRTNKALTGPDLGVPALTFHSYFEAKYGKEAWVKLDKIPRSEWMDYLVWYRQVLGIPVNNSTRVRVTTPQGSELFDYLIVSTGLLTDTRLRPELREVAEQIATWADRYSPPDEAQRNALIDQHPYLGPSFEYLPKVPGPAPHLGGLFAYNYSALVSLGLSASALSGMKYAINKLIHGITRQLFLDDQALYIGDYLSYRVEEFVGVWPLPVGGAAATPHGASPAAAVVADAAACGAQQQQASSAAADAVAVPMITAL</sequence>
<dbReference type="Gene3D" id="3.50.50.60">
    <property type="entry name" value="FAD/NAD(P)-binding domain"/>
    <property type="match status" value="1"/>
</dbReference>
<feature type="domain" description="FAD-dependent urate hydroxylase HpyO/Asp monooxygenase CreE-like FAD/NAD(P)-binding" evidence="1">
    <location>
        <begin position="41"/>
        <end position="153"/>
    </location>
</feature>
<name>A0A2J7ZVV9_9CHLO</name>